<gene>
    <name evidence="2" type="ORF">EYF80_032109</name>
</gene>
<name>A0A4Z2GVH7_9TELE</name>
<evidence type="ECO:0000313" key="2">
    <source>
        <dbReference type="EMBL" id="TNN57647.1"/>
    </source>
</evidence>
<dbReference type="Proteomes" id="UP000314294">
    <property type="component" value="Unassembled WGS sequence"/>
</dbReference>
<accession>A0A4Z2GVH7</accession>
<organism evidence="2 3">
    <name type="scientific">Liparis tanakae</name>
    <name type="common">Tanaka's snailfish</name>
    <dbReference type="NCBI Taxonomy" id="230148"/>
    <lineage>
        <taxon>Eukaryota</taxon>
        <taxon>Metazoa</taxon>
        <taxon>Chordata</taxon>
        <taxon>Craniata</taxon>
        <taxon>Vertebrata</taxon>
        <taxon>Euteleostomi</taxon>
        <taxon>Actinopterygii</taxon>
        <taxon>Neopterygii</taxon>
        <taxon>Teleostei</taxon>
        <taxon>Neoteleostei</taxon>
        <taxon>Acanthomorphata</taxon>
        <taxon>Eupercaria</taxon>
        <taxon>Perciformes</taxon>
        <taxon>Cottioidei</taxon>
        <taxon>Cottales</taxon>
        <taxon>Liparidae</taxon>
        <taxon>Liparis</taxon>
    </lineage>
</organism>
<keyword evidence="3" id="KW-1185">Reference proteome</keyword>
<reference evidence="2 3" key="1">
    <citation type="submission" date="2019-03" db="EMBL/GenBank/DDBJ databases">
        <title>First draft genome of Liparis tanakae, snailfish: a comprehensive survey of snailfish specific genes.</title>
        <authorList>
            <person name="Kim W."/>
            <person name="Song I."/>
            <person name="Jeong J.-H."/>
            <person name="Kim D."/>
            <person name="Kim S."/>
            <person name="Ryu S."/>
            <person name="Song J.Y."/>
            <person name="Lee S.K."/>
        </authorList>
    </citation>
    <scope>NUCLEOTIDE SEQUENCE [LARGE SCALE GENOMIC DNA]</scope>
    <source>
        <tissue evidence="2">Muscle</tissue>
    </source>
</reference>
<dbReference type="AlphaFoldDB" id="A0A4Z2GVH7"/>
<sequence length="277" mass="29787">MRWLCSALVGGDCWLAVDSDKPSNSPPSSPEEEEEEDESNKQHTRRESLRLQIATNLNVSVCKACRRTTGATGKWPHLEPVPLTWHRDEELDSVSMSVETQLGVGHGAVRHKAALHGEVRSLIPNQRPACVIPSDSGMEMITPFPVPTQSRLQDTTRAVILTKEKPSLPSDGHPDAVSNPGQLPHLALLARMSVKRLLLRQGESVGPTPRGSVNTCSVYIPGWFGSASWSSSPSSPTPAVASVASVASSAVRTLSSAGLVVLDSSTVDHRVDQRVNE</sequence>
<dbReference type="EMBL" id="SRLO01000399">
    <property type="protein sequence ID" value="TNN57647.1"/>
    <property type="molecule type" value="Genomic_DNA"/>
</dbReference>
<evidence type="ECO:0000256" key="1">
    <source>
        <dbReference type="SAM" id="MobiDB-lite"/>
    </source>
</evidence>
<protein>
    <submittedName>
        <fullName evidence="2">Uncharacterized protein</fullName>
    </submittedName>
</protein>
<feature type="region of interest" description="Disordered" evidence="1">
    <location>
        <begin position="16"/>
        <end position="46"/>
    </location>
</feature>
<proteinExistence type="predicted"/>
<evidence type="ECO:0000313" key="3">
    <source>
        <dbReference type="Proteomes" id="UP000314294"/>
    </source>
</evidence>
<comment type="caution">
    <text evidence="2">The sequence shown here is derived from an EMBL/GenBank/DDBJ whole genome shotgun (WGS) entry which is preliminary data.</text>
</comment>